<keyword evidence="5 7" id="KW-0472">Membrane</keyword>
<organism evidence="9 10">
    <name type="scientific">Aquipuribacter nitratireducens</name>
    <dbReference type="NCBI Taxonomy" id="650104"/>
    <lineage>
        <taxon>Bacteria</taxon>
        <taxon>Bacillati</taxon>
        <taxon>Actinomycetota</taxon>
        <taxon>Actinomycetes</taxon>
        <taxon>Micrococcales</taxon>
        <taxon>Intrasporangiaceae</taxon>
        <taxon>Aquipuribacter</taxon>
    </lineage>
</organism>
<sequence>MTEPVVQAPARPEAPGAHPAQGWTLLMLGITLFVVNAGVSRLALTNGADPVPLAAVRIAGTAFVLLVALLVTGRGARLRLSWRELPLLVGYGLGGVALVQVSYFVAIQRLPIGLALLLEYLAPLLVALAARFLLRERVSALLWPALALSLGGLALALGLGGDVSLDPVGVGAGLVAAASFATYFLLGERIVRTRDALSTTFWGFAIPGVLVLAVVPWTSLPGWTTHPVELPAAIGSGEVALALVVAWVVVLGTLSPFAAETAALRWIPATVVTVVATLEPVGAAVLAWWWFDESLTTLQVVGFVLVLAGVVLALFSRAAPAPRSRRPVSEAASTFSSTPRVSSAHGDEGRDDDPGAPRRP</sequence>
<comment type="similarity">
    <text evidence="2">Belongs to the EamA transporter family.</text>
</comment>
<dbReference type="Proteomes" id="UP001596122">
    <property type="component" value="Unassembled WGS sequence"/>
</dbReference>
<keyword evidence="4 7" id="KW-1133">Transmembrane helix</keyword>
<dbReference type="EMBL" id="JBHSLD010000001">
    <property type="protein sequence ID" value="MFC5379526.1"/>
    <property type="molecule type" value="Genomic_DNA"/>
</dbReference>
<dbReference type="SUPFAM" id="SSF103481">
    <property type="entry name" value="Multidrug resistance efflux transporter EmrE"/>
    <property type="match status" value="2"/>
</dbReference>
<feature type="transmembrane region" description="Helical" evidence="7">
    <location>
        <begin position="297"/>
        <end position="316"/>
    </location>
</feature>
<accession>A0ABW0GKM5</accession>
<feature type="transmembrane region" description="Helical" evidence="7">
    <location>
        <begin position="51"/>
        <end position="73"/>
    </location>
</feature>
<keyword evidence="3 7" id="KW-0812">Transmembrane</keyword>
<feature type="transmembrane region" description="Helical" evidence="7">
    <location>
        <begin position="85"/>
        <end position="106"/>
    </location>
</feature>
<feature type="transmembrane region" description="Helical" evidence="7">
    <location>
        <begin position="266"/>
        <end position="291"/>
    </location>
</feature>
<name>A0ABW0GKM5_9MICO</name>
<evidence type="ECO:0000256" key="4">
    <source>
        <dbReference type="ARBA" id="ARBA00022989"/>
    </source>
</evidence>
<feature type="transmembrane region" description="Helical" evidence="7">
    <location>
        <begin position="112"/>
        <end position="134"/>
    </location>
</feature>
<feature type="transmembrane region" description="Helical" evidence="7">
    <location>
        <begin position="239"/>
        <end position="259"/>
    </location>
</feature>
<dbReference type="PANTHER" id="PTHR32322">
    <property type="entry name" value="INNER MEMBRANE TRANSPORTER"/>
    <property type="match status" value="1"/>
</dbReference>
<evidence type="ECO:0000313" key="9">
    <source>
        <dbReference type="EMBL" id="MFC5379526.1"/>
    </source>
</evidence>
<keyword evidence="10" id="KW-1185">Reference proteome</keyword>
<evidence type="ECO:0000256" key="7">
    <source>
        <dbReference type="SAM" id="Phobius"/>
    </source>
</evidence>
<feature type="region of interest" description="Disordered" evidence="6">
    <location>
        <begin position="322"/>
        <end position="360"/>
    </location>
</feature>
<dbReference type="Gene3D" id="1.10.3730.20">
    <property type="match status" value="1"/>
</dbReference>
<feature type="domain" description="EamA" evidence="8">
    <location>
        <begin position="24"/>
        <end position="156"/>
    </location>
</feature>
<comment type="caution">
    <text evidence="9">The sequence shown here is derived from an EMBL/GenBank/DDBJ whole genome shotgun (WGS) entry which is preliminary data.</text>
</comment>
<dbReference type="RefSeq" id="WP_340266204.1">
    <property type="nucleotide sequence ID" value="NZ_JBBEOG010000001.1"/>
</dbReference>
<dbReference type="InterPro" id="IPR037185">
    <property type="entry name" value="EmrE-like"/>
</dbReference>
<proteinExistence type="inferred from homology"/>
<comment type="subcellular location">
    <subcellularLocation>
        <location evidence="1">Membrane</location>
        <topology evidence="1">Multi-pass membrane protein</topology>
    </subcellularLocation>
</comment>
<evidence type="ECO:0000259" key="8">
    <source>
        <dbReference type="Pfam" id="PF00892"/>
    </source>
</evidence>
<feature type="transmembrane region" description="Helical" evidence="7">
    <location>
        <begin position="141"/>
        <end position="161"/>
    </location>
</feature>
<evidence type="ECO:0000313" key="10">
    <source>
        <dbReference type="Proteomes" id="UP001596122"/>
    </source>
</evidence>
<reference evidence="10" key="1">
    <citation type="journal article" date="2019" name="Int. J. Syst. Evol. Microbiol.">
        <title>The Global Catalogue of Microorganisms (GCM) 10K type strain sequencing project: providing services to taxonomists for standard genome sequencing and annotation.</title>
        <authorList>
            <consortium name="The Broad Institute Genomics Platform"/>
            <consortium name="The Broad Institute Genome Sequencing Center for Infectious Disease"/>
            <person name="Wu L."/>
            <person name="Ma J."/>
        </authorList>
    </citation>
    <scope>NUCLEOTIDE SEQUENCE [LARGE SCALE GENOMIC DNA]</scope>
    <source>
        <strain evidence="10">CCUG 43114</strain>
    </source>
</reference>
<dbReference type="InterPro" id="IPR050638">
    <property type="entry name" value="AA-Vitamin_Transporters"/>
</dbReference>
<feature type="compositionally biased region" description="Basic and acidic residues" evidence="6">
    <location>
        <begin position="345"/>
        <end position="360"/>
    </location>
</feature>
<dbReference type="InterPro" id="IPR000620">
    <property type="entry name" value="EamA_dom"/>
</dbReference>
<evidence type="ECO:0000256" key="6">
    <source>
        <dbReference type="SAM" id="MobiDB-lite"/>
    </source>
</evidence>
<feature type="transmembrane region" description="Helical" evidence="7">
    <location>
        <begin position="20"/>
        <end position="39"/>
    </location>
</feature>
<feature type="transmembrane region" description="Helical" evidence="7">
    <location>
        <begin position="199"/>
        <end position="219"/>
    </location>
</feature>
<evidence type="ECO:0000256" key="3">
    <source>
        <dbReference type="ARBA" id="ARBA00022692"/>
    </source>
</evidence>
<dbReference type="PANTHER" id="PTHR32322:SF2">
    <property type="entry name" value="EAMA DOMAIN-CONTAINING PROTEIN"/>
    <property type="match status" value="1"/>
</dbReference>
<protein>
    <submittedName>
        <fullName evidence="9">DMT family transporter</fullName>
    </submittedName>
</protein>
<dbReference type="Pfam" id="PF00892">
    <property type="entry name" value="EamA"/>
    <property type="match status" value="2"/>
</dbReference>
<gene>
    <name evidence="9" type="ORF">ACFPJ6_01850</name>
</gene>
<evidence type="ECO:0000256" key="2">
    <source>
        <dbReference type="ARBA" id="ARBA00007362"/>
    </source>
</evidence>
<evidence type="ECO:0000256" key="1">
    <source>
        <dbReference type="ARBA" id="ARBA00004141"/>
    </source>
</evidence>
<feature type="transmembrane region" description="Helical" evidence="7">
    <location>
        <begin position="167"/>
        <end position="187"/>
    </location>
</feature>
<evidence type="ECO:0000256" key="5">
    <source>
        <dbReference type="ARBA" id="ARBA00023136"/>
    </source>
</evidence>
<feature type="domain" description="EamA" evidence="8">
    <location>
        <begin position="169"/>
        <end position="314"/>
    </location>
</feature>